<evidence type="ECO:0000313" key="1">
    <source>
        <dbReference type="EMBL" id="CAB4212589.1"/>
    </source>
</evidence>
<accession>A0A6J5SEZ5</accession>
<dbReference type="EMBL" id="LR798383">
    <property type="protein sequence ID" value="CAB5228125.1"/>
    <property type="molecule type" value="Genomic_DNA"/>
</dbReference>
<gene>
    <name evidence="1" type="ORF">UFOVP1437_46</name>
    <name evidence="2" type="ORF">UFOVP1531_19</name>
</gene>
<organism evidence="1">
    <name type="scientific">uncultured Caudovirales phage</name>
    <dbReference type="NCBI Taxonomy" id="2100421"/>
    <lineage>
        <taxon>Viruses</taxon>
        <taxon>Duplodnaviria</taxon>
        <taxon>Heunggongvirae</taxon>
        <taxon>Uroviricota</taxon>
        <taxon>Caudoviricetes</taxon>
        <taxon>Peduoviridae</taxon>
        <taxon>Maltschvirus</taxon>
        <taxon>Maltschvirus maltsch</taxon>
    </lineage>
</organism>
<proteinExistence type="predicted"/>
<dbReference type="EMBL" id="LR797382">
    <property type="protein sequence ID" value="CAB4212589.1"/>
    <property type="molecule type" value="Genomic_DNA"/>
</dbReference>
<reference evidence="1" key="1">
    <citation type="submission" date="2020-05" db="EMBL/GenBank/DDBJ databases">
        <authorList>
            <person name="Chiriac C."/>
            <person name="Salcher M."/>
            <person name="Ghai R."/>
            <person name="Kavagutti S V."/>
        </authorList>
    </citation>
    <scope>NUCLEOTIDE SEQUENCE</scope>
</reference>
<protein>
    <submittedName>
        <fullName evidence="1">Uncharacterized protein</fullName>
    </submittedName>
</protein>
<sequence>MKKRNNMDKSIIETIKTDIQELYDAGIIDDDIMNSFDWDEVDNSYGDVTNLEPSYYRPFGANVPE</sequence>
<name>A0A6J5SEZ5_9CAUD</name>
<evidence type="ECO:0000313" key="2">
    <source>
        <dbReference type="EMBL" id="CAB5228125.1"/>
    </source>
</evidence>